<feature type="domain" description="Serpin" evidence="3">
    <location>
        <begin position="52"/>
        <end position="406"/>
    </location>
</feature>
<dbReference type="InterPro" id="IPR023796">
    <property type="entry name" value="Serpin_dom"/>
</dbReference>
<dbReference type="Pfam" id="PF00079">
    <property type="entry name" value="Serpin"/>
    <property type="match status" value="1"/>
</dbReference>
<dbReference type="EMBL" id="JPMX01000008">
    <property type="protein sequence ID" value="KGH48327.1"/>
    <property type="molecule type" value="Genomic_DNA"/>
</dbReference>
<comment type="caution">
    <text evidence="4">The sequence shown here is derived from an EMBL/GenBank/DDBJ whole genome shotgun (WGS) entry which is preliminary data.</text>
</comment>
<dbReference type="PANTHER" id="PTHR11461">
    <property type="entry name" value="SERINE PROTEASE INHIBITOR, SERPIN"/>
    <property type="match status" value="1"/>
</dbReference>
<dbReference type="Gene3D" id="2.30.39.10">
    <property type="entry name" value="Alpha-1-antitrypsin, domain 1"/>
    <property type="match status" value="1"/>
</dbReference>
<dbReference type="AlphaFoldDB" id="A0A098YD22"/>
<evidence type="ECO:0000259" key="3">
    <source>
        <dbReference type="SMART" id="SM00093"/>
    </source>
</evidence>
<gene>
    <name evidence="4" type="ORF">IN07_02845</name>
</gene>
<dbReference type="MEROPS" id="I04.037"/>
<dbReference type="STRING" id="1522368.IN07_02845"/>
<accession>A0A098YD22</accession>
<dbReference type="InterPro" id="IPR042185">
    <property type="entry name" value="Serpin_sf_2"/>
</dbReference>
<dbReference type="InterPro" id="IPR000215">
    <property type="entry name" value="Serpin_fam"/>
</dbReference>
<dbReference type="InterPro" id="IPR036186">
    <property type="entry name" value="Serpin_sf"/>
</dbReference>
<evidence type="ECO:0000313" key="5">
    <source>
        <dbReference type="Proteomes" id="UP000029713"/>
    </source>
</evidence>
<feature type="signal peptide" evidence="2">
    <location>
        <begin position="1"/>
        <end position="24"/>
    </location>
</feature>
<dbReference type="Gene3D" id="3.30.497.10">
    <property type="entry name" value="Antithrombin, subunit I, domain 2"/>
    <property type="match status" value="1"/>
</dbReference>
<comment type="similarity">
    <text evidence="1">Belongs to the serpin family.</text>
</comment>
<dbReference type="PROSITE" id="PS51257">
    <property type="entry name" value="PROKAR_LIPOPROTEIN"/>
    <property type="match status" value="1"/>
</dbReference>
<feature type="chain" id="PRO_5001942335" description="Serpin domain-containing protein" evidence="2">
    <location>
        <begin position="25"/>
        <end position="408"/>
    </location>
</feature>
<keyword evidence="5" id="KW-1185">Reference proteome</keyword>
<protein>
    <recommendedName>
        <fullName evidence="3">Serpin domain-containing protein</fullName>
    </recommendedName>
</protein>
<name>A0A098YD22_9ACTN</name>
<dbReference type="SUPFAM" id="SSF56574">
    <property type="entry name" value="Serpins"/>
    <property type="match status" value="1"/>
</dbReference>
<organism evidence="4 5">
    <name type="scientific">Modestobacter caceresii</name>
    <dbReference type="NCBI Taxonomy" id="1522368"/>
    <lineage>
        <taxon>Bacteria</taxon>
        <taxon>Bacillati</taxon>
        <taxon>Actinomycetota</taxon>
        <taxon>Actinomycetes</taxon>
        <taxon>Geodermatophilales</taxon>
        <taxon>Geodermatophilaceae</taxon>
        <taxon>Modestobacter</taxon>
    </lineage>
</organism>
<dbReference type="InterPro" id="IPR023795">
    <property type="entry name" value="Serpin_CS"/>
</dbReference>
<dbReference type="RefSeq" id="WP_036333347.1">
    <property type="nucleotide sequence ID" value="NZ_JPMX01000008.1"/>
</dbReference>
<dbReference type="Proteomes" id="UP000029713">
    <property type="component" value="Unassembled WGS sequence"/>
</dbReference>
<evidence type="ECO:0000313" key="4">
    <source>
        <dbReference type="EMBL" id="KGH48327.1"/>
    </source>
</evidence>
<dbReference type="InterPro" id="IPR042178">
    <property type="entry name" value="Serpin_sf_1"/>
</dbReference>
<dbReference type="SMART" id="SM00093">
    <property type="entry name" value="SERPIN"/>
    <property type="match status" value="1"/>
</dbReference>
<dbReference type="PANTHER" id="PTHR11461:SF211">
    <property type="entry name" value="GH10112P-RELATED"/>
    <property type="match status" value="1"/>
</dbReference>
<keyword evidence="2" id="KW-0732">Signal</keyword>
<reference evidence="4 5" key="1">
    <citation type="submission" date="2014-07" db="EMBL/GenBank/DDBJ databases">
        <title>Biosystematic studies on Modestobacter strains isolated from extreme hyper-arid desert soil and from historic building.</title>
        <authorList>
            <person name="Bukarasam K."/>
            <person name="Bull A."/>
            <person name="Girard G."/>
            <person name="van Wezel G."/>
            <person name="Goodfellow M."/>
        </authorList>
    </citation>
    <scope>NUCLEOTIDE SEQUENCE [LARGE SCALE GENOMIC DNA]</scope>
    <source>
        <strain evidence="4 5">KNN45-2b</strain>
    </source>
</reference>
<dbReference type="GO" id="GO:0005615">
    <property type="term" value="C:extracellular space"/>
    <property type="evidence" value="ECO:0007669"/>
    <property type="project" value="InterPro"/>
</dbReference>
<evidence type="ECO:0000256" key="2">
    <source>
        <dbReference type="SAM" id="SignalP"/>
    </source>
</evidence>
<dbReference type="GO" id="GO:0004867">
    <property type="term" value="F:serine-type endopeptidase inhibitor activity"/>
    <property type="evidence" value="ECO:0007669"/>
    <property type="project" value="InterPro"/>
</dbReference>
<dbReference type="PROSITE" id="PS00284">
    <property type="entry name" value="SERPIN"/>
    <property type="match status" value="1"/>
</dbReference>
<evidence type="ECO:0000256" key="1">
    <source>
        <dbReference type="RuleBase" id="RU000411"/>
    </source>
</evidence>
<sequence length="408" mass="42473">MARCSRGRVLAVAAGSAAALTACATAGGQVVPVQVGTLTADDVAEAQTAFGVDLLHEVCARTPDQTVLLSPTSAAGALSLLYPASRGQTAEAVRSVLHLPEWSPDLVAAFRDHTGALDGLRHEGDLEDDDAPDSLQMSNRLWIADGMEPDPDYLDDIATGFDADVLALDFAGDPGAATDRINTTVEEDTRGVIEELLPEPLKPNTAAVLTNALHLQARWAIPFTDTRPARFAAPSGEVTVEMMSGATGASRAADGWQAVELAYRDGTLSAVAVLPPEGTDPCTVDADTLTDLQAAESAEVGVQLPRLELEQSHQLLDVLAAMGLPVEGGDYSGLGRNGLAISQVVQQAFLDVDEEGTEAAAATAVVVEEAAAAPPSAVVSFDRPFLLVLTDTETRSPLFMTVVQEPSA</sequence>
<proteinExistence type="inferred from homology"/>
<dbReference type="Gene3D" id="2.10.310.10">
    <property type="entry name" value="Serpins superfamily"/>
    <property type="match status" value="1"/>
</dbReference>